<dbReference type="InterPro" id="IPR005162">
    <property type="entry name" value="Retrotrans_gag_dom"/>
</dbReference>
<organism evidence="2 3">
    <name type="scientific">Mucuna pruriens</name>
    <name type="common">Velvet bean</name>
    <name type="synonym">Dolichos pruriens</name>
    <dbReference type="NCBI Taxonomy" id="157652"/>
    <lineage>
        <taxon>Eukaryota</taxon>
        <taxon>Viridiplantae</taxon>
        <taxon>Streptophyta</taxon>
        <taxon>Embryophyta</taxon>
        <taxon>Tracheophyta</taxon>
        <taxon>Spermatophyta</taxon>
        <taxon>Magnoliopsida</taxon>
        <taxon>eudicotyledons</taxon>
        <taxon>Gunneridae</taxon>
        <taxon>Pentapetalae</taxon>
        <taxon>rosids</taxon>
        <taxon>fabids</taxon>
        <taxon>Fabales</taxon>
        <taxon>Fabaceae</taxon>
        <taxon>Papilionoideae</taxon>
        <taxon>50 kb inversion clade</taxon>
        <taxon>NPAAA clade</taxon>
        <taxon>indigoferoid/millettioid clade</taxon>
        <taxon>Phaseoleae</taxon>
        <taxon>Mucuna</taxon>
    </lineage>
</organism>
<name>A0A371GQP9_MUCPR</name>
<dbReference type="AlphaFoldDB" id="A0A371GQP9"/>
<comment type="caution">
    <text evidence="2">The sequence shown here is derived from an EMBL/GenBank/DDBJ whole genome shotgun (WGS) entry which is preliminary data.</text>
</comment>
<evidence type="ECO:0000313" key="3">
    <source>
        <dbReference type="Proteomes" id="UP000257109"/>
    </source>
</evidence>
<evidence type="ECO:0000313" key="2">
    <source>
        <dbReference type="EMBL" id="RDX92796.1"/>
    </source>
</evidence>
<dbReference type="Pfam" id="PF03732">
    <property type="entry name" value="Retrotrans_gag"/>
    <property type="match status" value="1"/>
</dbReference>
<proteinExistence type="predicted"/>
<gene>
    <name evidence="2" type="ORF">CR513_25026</name>
</gene>
<feature type="domain" description="Retrotransposon gag" evidence="1">
    <location>
        <begin position="92"/>
        <end position="183"/>
    </location>
</feature>
<accession>A0A371GQP9</accession>
<dbReference type="OrthoDB" id="1432783at2759"/>
<dbReference type="Proteomes" id="UP000257109">
    <property type="component" value="Unassembled WGS sequence"/>
</dbReference>
<dbReference type="PANTHER" id="PTHR33223:SF10">
    <property type="entry name" value="AMINOTRANSFERASE-LIKE PLANT MOBILE DOMAIN-CONTAINING PROTEIN"/>
    <property type="match status" value="1"/>
</dbReference>
<protein>
    <recommendedName>
        <fullName evidence="1">Retrotransposon gag domain-containing protein</fullName>
    </recommendedName>
</protein>
<reference evidence="2" key="1">
    <citation type="submission" date="2018-05" db="EMBL/GenBank/DDBJ databases">
        <title>Draft genome of Mucuna pruriens seed.</title>
        <authorList>
            <person name="Nnadi N.E."/>
            <person name="Vos R."/>
            <person name="Hasami M.H."/>
            <person name="Devisetty U.K."/>
            <person name="Aguiy J.C."/>
        </authorList>
    </citation>
    <scope>NUCLEOTIDE SEQUENCE [LARGE SCALE GENOMIC DNA]</scope>
    <source>
        <strain evidence="2">JCA_2017</strain>
    </source>
</reference>
<dbReference type="PANTHER" id="PTHR33223">
    <property type="entry name" value="CCHC-TYPE DOMAIN-CONTAINING PROTEIN"/>
    <property type="match status" value="1"/>
</dbReference>
<sequence length="190" mass="21544">MEAEKRHRKAEARYMDDLKAAGKKEDELCRQLIAVKVIVEKLGGTIDETAIPLNFREVVIESFDGTQDPHTHLQAFQTQMYISGGNDRMSCKLFPGTMRGVAMNWLAIVPPRSIRSFNDIAISFASQFAANKVKCLEVTDLFDIRQDKGETLKSYLTRFNNATVKVNDPDKKFFMKAFQKGMRVDNSTTP</sequence>
<evidence type="ECO:0000259" key="1">
    <source>
        <dbReference type="Pfam" id="PF03732"/>
    </source>
</evidence>
<dbReference type="EMBL" id="QJKJ01004778">
    <property type="protein sequence ID" value="RDX92796.1"/>
    <property type="molecule type" value="Genomic_DNA"/>
</dbReference>
<keyword evidence="3" id="KW-1185">Reference proteome</keyword>
<feature type="non-terminal residue" evidence="2">
    <location>
        <position position="1"/>
    </location>
</feature>